<accession>A0A5C1NJ49</accession>
<dbReference type="RefSeq" id="WP_149285797.1">
    <property type="nucleotide sequence ID" value="NZ_CP038437.2"/>
</dbReference>
<dbReference type="KEGG" id="hbh:E4T21_14800"/>
<dbReference type="Proteomes" id="UP000324285">
    <property type="component" value="Chromosome"/>
</dbReference>
<dbReference type="OrthoDB" id="495830at2"/>
<name>A0A5C1NJ49_9GAMM</name>
<sequence>MSSNDDMANFIGLSAVLTGFNANILNPFLDPVNIKSEYLPVFCAKIAEESKNPKLVTNIFAKFTQLHNQKDPKLNDQQIGEAMLDPANGADFVLACRKLIFMWYSGAWPTIIPATATAPASTVSEIISAKSYTCGLVWQVMQSHPMGDSNLHYGYWAKDPIPLSDYTGNGGAHHDNAE</sequence>
<dbReference type="AlphaFoldDB" id="A0A5C1NJ49"/>
<evidence type="ECO:0000313" key="2">
    <source>
        <dbReference type="Proteomes" id="UP000324285"/>
    </source>
</evidence>
<evidence type="ECO:0008006" key="3">
    <source>
        <dbReference type="Google" id="ProtNLM"/>
    </source>
</evidence>
<protein>
    <recommendedName>
        <fullName evidence="3">Sorbitol dehydrogenase</fullName>
    </recommendedName>
</protein>
<keyword evidence="2" id="KW-1185">Reference proteome</keyword>
<dbReference type="EMBL" id="CP038437">
    <property type="protein sequence ID" value="QEM82673.1"/>
    <property type="molecule type" value="Genomic_DNA"/>
</dbReference>
<evidence type="ECO:0000313" key="1">
    <source>
        <dbReference type="EMBL" id="QEM82673.1"/>
    </source>
</evidence>
<proteinExistence type="predicted"/>
<organism evidence="1 2">
    <name type="scientific">Halomonas binhaiensis</name>
    <dbReference type="NCBI Taxonomy" id="2562282"/>
    <lineage>
        <taxon>Bacteria</taxon>
        <taxon>Pseudomonadati</taxon>
        <taxon>Pseudomonadota</taxon>
        <taxon>Gammaproteobacteria</taxon>
        <taxon>Oceanospirillales</taxon>
        <taxon>Halomonadaceae</taxon>
        <taxon>Halomonas</taxon>
    </lineage>
</organism>
<gene>
    <name evidence="1" type="ORF">E4T21_14800</name>
</gene>
<reference evidence="1" key="1">
    <citation type="submission" date="2021-02" db="EMBL/GenBank/DDBJ databases">
        <title>Strain Y2R2, a novel species of the genus Halomonas.</title>
        <authorList>
            <person name="Huang H."/>
        </authorList>
    </citation>
    <scope>NUCLEOTIDE SEQUENCE</scope>
    <source>
        <strain evidence="1">Y2R2</strain>
    </source>
</reference>